<evidence type="ECO:0000256" key="3">
    <source>
        <dbReference type="ARBA" id="ARBA00023315"/>
    </source>
</evidence>
<dbReference type="PIRSF" id="PIRSF037208">
    <property type="entry name" value="ATE_pro_prd"/>
    <property type="match status" value="1"/>
</dbReference>
<dbReference type="GO" id="GO:0008914">
    <property type="term" value="F:leucyl-tRNA--protein transferase activity"/>
    <property type="evidence" value="ECO:0007669"/>
    <property type="project" value="InterPro"/>
</dbReference>
<keyword evidence="1" id="KW-0963">Cytoplasm</keyword>
<dbReference type="InterPro" id="IPR007472">
    <property type="entry name" value="N-end_Aminoacyl_Trfase_C"/>
</dbReference>
<dbReference type="NCBIfam" id="NF002341">
    <property type="entry name" value="PRK01305.1-1"/>
    <property type="match status" value="1"/>
</dbReference>
<organism evidence="6">
    <name type="scientific">hydrothermal vent metagenome</name>
    <dbReference type="NCBI Taxonomy" id="652676"/>
    <lineage>
        <taxon>unclassified sequences</taxon>
        <taxon>metagenomes</taxon>
        <taxon>ecological metagenomes</taxon>
    </lineage>
</organism>
<name>A0A3B0ZCX0_9ZZZZ</name>
<reference evidence="6" key="1">
    <citation type="submission" date="2018-06" db="EMBL/GenBank/DDBJ databases">
        <authorList>
            <person name="Zhirakovskaya E."/>
        </authorList>
    </citation>
    <scope>NUCLEOTIDE SEQUENCE</scope>
</reference>
<feature type="domain" description="N-end rule aminoacyl transferase C-terminal" evidence="5">
    <location>
        <begin position="109"/>
        <end position="230"/>
    </location>
</feature>
<dbReference type="HAMAP" id="MF_00689">
    <property type="entry name" value="Bpt"/>
    <property type="match status" value="1"/>
</dbReference>
<evidence type="ECO:0000256" key="2">
    <source>
        <dbReference type="ARBA" id="ARBA00022679"/>
    </source>
</evidence>
<dbReference type="InterPro" id="IPR007471">
    <property type="entry name" value="N-end_Aminoacyl_Trfase_N"/>
</dbReference>
<dbReference type="AlphaFoldDB" id="A0A3B0ZCX0"/>
<dbReference type="EMBL" id="UOFO01000034">
    <property type="protein sequence ID" value="VAW84099.1"/>
    <property type="molecule type" value="Genomic_DNA"/>
</dbReference>
<dbReference type="PANTHER" id="PTHR21367:SF1">
    <property type="entry name" value="ARGINYL-TRNA--PROTEIN TRANSFERASE 1"/>
    <property type="match status" value="1"/>
</dbReference>
<evidence type="ECO:0000259" key="4">
    <source>
        <dbReference type="Pfam" id="PF04376"/>
    </source>
</evidence>
<feature type="domain" description="N-end aminoacyl transferase N-terminal" evidence="4">
    <location>
        <begin position="19"/>
        <end position="89"/>
    </location>
</feature>
<dbReference type="NCBIfam" id="NF002342">
    <property type="entry name" value="PRK01305.1-3"/>
    <property type="match status" value="1"/>
</dbReference>
<dbReference type="GO" id="GO:0005737">
    <property type="term" value="C:cytoplasm"/>
    <property type="evidence" value="ECO:0007669"/>
    <property type="project" value="TreeGrafter"/>
</dbReference>
<dbReference type="PANTHER" id="PTHR21367">
    <property type="entry name" value="ARGININE-TRNA-PROTEIN TRANSFERASE 1"/>
    <property type="match status" value="1"/>
</dbReference>
<dbReference type="PROSITE" id="PS50890">
    <property type="entry name" value="PUA"/>
    <property type="match status" value="1"/>
</dbReference>
<sequence length="241" mass="28468">MNKTEHPLEALRFFVSQPHSCSYFSNRDSTSVVLDPDTPLTTALYETLIQYGFRRSGKMLYRPHCATCQDCIASRVRLANYSPSRNQRRNIKLNKGISIRIQEPYFNDEHFALYCRYLDGQHPAGGMNNPTPESYLEFLTSNAIDTIFMEGRVDNQLILVAAIDRLKHGWSAVYTFYDPQQKQRGLGKYAILWQLEQLQQQQLPWLYLGYWLEDHQKMSYKNQYQPFEIYQNDQWLELNRD</sequence>
<evidence type="ECO:0000259" key="5">
    <source>
        <dbReference type="Pfam" id="PF04377"/>
    </source>
</evidence>
<dbReference type="Pfam" id="PF04376">
    <property type="entry name" value="ATE_N"/>
    <property type="match status" value="1"/>
</dbReference>
<dbReference type="InterPro" id="IPR016181">
    <property type="entry name" value="Acyl_CoA_acyltransferase"/>
</dbReference>
<dbReference type="InterPro" id="IPR017138">
    <property type="entry name" value="Asp_Glu_LeuTrfase"/>
</dbReference>
<evidence type="ECO:0000313" key="6">
    <source>
        <dbReference type="EMBL" id="VAW84099.1"/>
    </source>
</evidence>
<dbReference type="Pfam" id="PF04377">
    <property type="entry name" value="ATE_C"/>
    <property type="match status" value="1"/>
</dbReference>
<proteinExistence type="inferred from homology"/>
<keyword evidence="3 6" id="KW-0012">Acyltransferase</keyword>
<gene>
    <name evidence="6" type="ORF">MNBD_GAMMA16-728</name>
</gene>
<dbReference type="GO" id="GO:0071596">
    <property type="term" value="P:ubiquitin-dependent protein catabolic process via the N-end rule pathway"/>
    <property type="evidence" value="ECO:0007669"/>
    <property type="project" value="InterPro"/>
</dbReference>
<protein>
    <submittedName>
        <fullName evidence="6">Arginyl-tRNA--protein transferase</fullName>
        <ecNumber evidence="6">2.3.2.8</ecNumber>
    </submittedName>
</protein>
<accession>A0A3B0ZCX0</accession>
<dbReference type="GO" id="GO:0004057">
    <property type="term" value="F:arginyl-tRNA--protein transferase activity"/>
    <property type="evidence" value="ECO:0007669"/>
    <property type="project" value="UniProtKB-EC"/>
</dbReference>
<keyword evidence="2 6" id="KW-0808">Transferase</keyword>
<evidence type="ECO:0000256" key="1">
    <source>
        <dbReference type="ARBA" id="ARBA00022490"/>
    </source>
</evidence>
<dbReference type="InterPro" id="IPR030700">
    <property type="entry name" value="N-end_Aminoacyl_Trfase"/>
</dbReference>
<dbReference type="EC" id="2.3.2.8" evidence="6"/>
<dbReference type="SUPFAM" id="SSF55729">
    <property type="entry name" value="Acyl-CoA N-acyltransferases (Nat)"/>
    <property type="match status" value="1"/>
</dbReference>
<dbReference type="NCBIfam" id="NF002346">
    <property type="entry name" value="PRK01305.2-3"/>
    <property type="match status" value="1"/>
</dbReference>